<reference evidence="8" key="1">
    <citation type="submission" date="2023-06" db="EMBL/GenBank/DDBJ databases">
        <title>Genomic of Agaribacillus aureum.</title>
        <authorList>
            <person name="Wang G."/>
        </authorList>
    </citation>
    <scope>NUCLEOTIDE SEQUENCE</scope>
    <source>
        <strain evidence="8">BMA12</strain>
    </source>
</reference>
<evidence type="ECO:0000256" key="3">
    <source>
        <dbReference type="ARBA" id="ARBA00022801"/>
    </source>
</evidence>
<gene>
    <name evidence="8" type="ORF">QQ020_01900</name>
</gene>
<comment type="catalytic activity">
    <reaction evidence="5">
        <text>Hydrolysis of terminal, non-reducing alpha-D-galactose residues in alpha-D-galactosides, including galactose oligosaccharides, galactomannans and galactolipids.</text>
        <dbReference type="EC" id="3.2.1.22"/>
    </reaction>
</comment>
<dbReference type="EMBL" id="JAUJEB010000001">
    <property type="protein sequence ID" value="MDN5210773.1"/>
    <property type="molecule type" value="Genomic_DNA"/>
</dbReference>
<evidence type="ECO:0000259" key="7">
    <source>
        <dbReference type="Pfam" id="PF17801"/>
    </source>
</evidence>
<dbReference type="PRINTS" id="PR00740">
    <property type="entry name" value="GLHYDRLASE27"/>
</dbReference>
<keyword evidence="4 5" id="KW-0326">Glycosidase</keyword>
<evidence type="ECO:0000313" key="9">
    <source>
        <dbReference type="Proteomes" id="UP001172083"/>
    </source>
</evidence>
<name>A0ABT8KZ93_9BACT</name>
<dbReference type="RefSeq" id="WP_346756114.1">
    <property type="nucleotide sequence ID" value="NZ_JAUJEB010000001.1"/>
</dbReference>
<dbReference type="Proteomes" id="UP001172083">
    <property type="component" value="Unassembled WGS sequence"/>
</dbReference>
<dbReference type="InterPro" id="IPR002241">
    <property type="entry name" value="Glyco_hydro_27"/>
</dbReference>
<dbReference type="EC" id="3.2.1.22" evidence="5"/>
<keyword evidence="3 5" id="KW-0378">Hydrolase</keyword>
<keyword evidence="2" id="KW-0732">Signal</keyword>
<dbReference type="CDD" id="cd14792">
    <property type="entry name" value="GH27"/>
    <property type="match status" value="1"/>
</dbReference>
<dbReference type="GO" id="GO:0016787">
    <property type="term" value="F:hydrolase activity"/>
    <property type="evidence" value="ECO:0007669"/>
    <property type="project" value="UniProtKB-KW"/>
</dbReference>
<dbReference type="SUPFAM" id="SSF51445">
    <property type="entry name" value="(Trans)glycosidases"/>
    <property type="match status" value="1"/>
</dbReference>
<dbReference type="Pfam" id="PF17801">
    <property type="entry name" value="Melibiase_C"/>
    <property type="match status" value="1"/>
</dbReference>
<sequence length="481" mass="54787">MSKLAHVSLIPVLLIFLLFNFYNTAQNINSGQNEKLADNNSASGREKVAQTPPMGWNSYNSYGAAVREVEVKANADYMAKYMKDYGWEYVVVDYCWSYPHPPGSFQNNPPQFRLEKDGAYVPWLAMDEFGRLLPDPGKFPSARNGEGFKKLADYIHSLGLKFGIHVMRGIPRQAVWAKTPIYGVSNIDASMIADTTSICPWLNQMYGIDMSKPGAQEYYNSLIDLYASWGVDYIKVDDIDLKENYPYRASEVDAIRKAIDQNGRPIVLSLSLNMKYKNREHVQKNGDLWRISKDFWDEWALLKNQFLLCAKWAGMSGPNSWPDADMLQIGWISRRGPHGPERESRFTSDEQRTHITLWCIANSPLMMGGDMPDNSEFVKSLLTNEEVLAVNQKGYDSKQLMRKDDEVVWVSKVPDSRALNVALFNLGDVDKEIVVKGRDLGFSGKFKIRNIWEKQDVSGAKRSLSYHLKPHESMLFLVSPM</sequence>
<comment type="caution">
    <text evidence="8">The sequence shown here is derived from an EMBL/GenBank/DDBJ whole genome shotgun (WGS) entry which is preliminary data.</text>
</comment>
<dbReference type="Gene3D" id="3.20.20.70">
    <property type="entry name" value="Aldolase class I"/>
    <property type="match status" value="1"/>
</dbReference>
<feature type="domain" description="Alpha galactosidase C-terminal" evidence="7">
    <location>
        <begin position="407"/>
        <end position="477"/>
    </location>
</feature>
<dbReference type="InterPro" id="IPR017853">
    <property type="entry name" value="GH"/>
</dbReference>
<comment type="similarity">
    <text evidence="1 5">Belongs to the glycosyl hydrolase 27 family.</text>
</comment>
<feature type="region of interest" description="Disordered" evidence="6">
    <location>
        <begin position="32"/>
        <end position="52"/>
    </location>
</feature>
<dbReference type="PANTHER" id="PTHR11452:SF42">
    <property type="entry name" value="ALPHA-GALACTOSIDASE"/>
    <property type="match status" value="1"/>
</dbReference>
<feature type="compositionally biased region" description="Polar residues" evidence="6">
    <location>
        <begin position="32"/>
        <end position="43"/>
    </location>
</feature>
<protein>
    <recommendedName>
        <fullName evidence="5">Alpha-galactosidase</fullName>
        <ecNumber evidence="5">3.2.1.22</ecNumber>
    </recommendedName>
    <alternativeName>
        <fullName evidence="5">Melibiase</fullName>
    </alternativeName>
</protein>
<accession>A0ABT8KZ93</accession>
<dbReference type="InterPro" id="IPR013780">
    <property type="entry name" value="Glyco_hydro_b"/>
</dbReference>
<dbReference type="Pfam" id="PF16499">
    <property type="entry name" value="Melibiase_2"/>
    <property type="match status" value="2"/>
</dbReference>
<evidence type="ECO:0000256" key="6">
    <source>
        <dbReference type="SAM" id="MobiDB-lite"/>
    </source>
</evidence>
<keyword evidence="9" id="KW-1185">Reference proteome</keyword>
<dbReference type="InterPro" id="IPR013785">
    <property type="entry name" value="Aldolase_TIM"/>
</dbReference>
<evidence type="ECO:0000256" key="5">
    <source>
        <dbReference type="RuleBase" id="RU361168"/>
    </source>
</evidence>
<dbReference type="SUPFAM" id="SSF51011">
    <property type="entry name" value="Glycosyl hydrolase domain"/>
    <property type="match status" value="1"/>
</dbReference>
<dbReference type="PANTHER" id="PTHR11452">
    <property type="entry name" value="ALPHA-GALACTOSIDASE/ALPHA-N-ACETYLGALACTOSAMINIDASE"/>
    <property type="match status" value="1"/>
</dbReference>
<proteinExistence type="inferred from homology"/>
<organism evidence="8 9">
    <name type="scientific">Agaribacillus aureus</name>
    <dbReference type="NCBI Taxonomy" id="3051825"/>
    <lineage>
        <taxon>Bacteria</taxon>
        <taxon>Pseudomonadati</taxon>
        <taxon>Bacteroidota</taxon>
        <taxon>Cytophagia</taxon>
        <taxon>Cytophagales</taxon>
        <taxon>Splendidivirgaceae</taxon>
        <taxon>Agaribacillus</taxon>
    </lineage>
</organism>
<evidence type="ECO:0000256" key="1">
    <source>
        <dbReference type="ARBA" id="ARBA00009743"/>
    </source>
</evidence>
<evidence type="ECO:0000256" key="2">
    <source>
        <dbReference type="ARBA" id="ARBA00022729"/>
    </source>
</evidence>
<evidence type="ECO:0000313" key="8">
    <source>
        <dbReference type="EMBL" id="MDN5210773.1"/>
    </source>
</evidence>
<evidence type="ECO:0000256" key="4">
    <source>
        <dbReference type="ARBA" id="ARBA00023295"/>
    </source>
</evidence>
<dbReference type="InterPro" id="IPR041233">
    <property type="entry name" value="Melibiase_C"/>
</dbReference>
<keyword evidence="5" id="KW-1015">Disulfide bond</keyword>
<dbReference type="Gene3D" id="2.60.40.1180">
    <property type="entry name" value="Golgi alpha-mannosidase II"/>
    <property type="match status" value="1"/>
</dbReference>